<organism evidence="3 4">
    <name type="scientific">Rhizosaccharibacter radicis</name>
    <dbReference type="NCBI Taxonomy" id="2782605"/>
    <lineage>
        <taxon>Bacteria</taxon>
        <taxon>Pseudomonadati</taxon>
        <taxon>Pseudomonadota</taxon>
        <taxon>Alphaproteobacteria</taxon>
        <taxon>Acetobacterales</taxon>
        <taxon>Acetobacteraceae</taxon>
        <taxon>Rhizosaccharibacter</taxon>
    </lineage>
</organism>
<evidence type="ECO:0000313" key="3">
    <source>
        <dbReference type="EMBL" id="MCQ8240859.1"/>
    </source>
</evidence>
<dbReference type="Gene3D" id="1.20.120.1940">
    <property type="entry name" value="YfdX protein domain"/>
    <property type="match status" value="1"/>
</dbReference>
<comment type="caution">
    <text evidence="3">The sequence shown here is derived from an EMBL/GenBank/DDBJ whole genome shotgun (WGS) entry which is preliminary data.</text>
</comment>
<evidence type="ECO:0000313" key="4">
    <source>
        <dbReference type="Proteomes" id="UP001524547"/>
    </source>
</evidence>
<keyword evidence="2" id="KW-0732">Signal</keyword>
<sequence length="245" mass="25320">MSPAKCLMSAVLLSTGAIPVALASDASTSAMTTPSPAQAAANEDFGLLSRQGSTAFRDIRLTRIAIFNGQIGQAQRYLGDASTALQKARADASAYTKAESDLTPPPGVEQRKGGNEESSGPVRWLPVDGALAVDENFAASPDKKAGMAKADTQLKSGDRKGALETLRLAGVDVTFDLEVVPIEKTIEAVQNAKTMMASGLYYEANQALKSVEDGARFDVESYASTAPATHHAVAASGAATTRGGG</sequence>
<evidence type="ECO:0000256" key="2">
    <source>
        <dbReference type="SAM" id="SignalP"/>
    </source>
</evidence>
<name>A0ABT1VWZ1_9PROT</name>
<dbReference type="InterPro" id="IPR021236">
    <property type="entry name" value="Uncharacterised_YfdX"/>
</dbReference>
<dbReference type="RefSeq" id="WP_422919588.1">
    <property type="nucleotide sequence ID" value="NZ_JAMZEJ010000004.1"/>
</dbReference>
<feature type="chain" id="PRO_5046388606" evidence="2">
    <location>
        <begin position="24"/>
        <end position="245"/>
    </location>
</feature>
<feature type="signal peptide" evidence="2">
    <location>
        <begin position="1"/>
        <end position="23"/>
    </location>
</feature>
<keyword evidence="4" id="KW-1185">Reference proteome</keyword>
<dbReference type="EMBL" id="JAMZEJ010000004">
    <property type="protein sequence ID" value="MCQ8240859.1"/>
    <property type="molecule type" value="Genomic_DNA"/>
</dbReference>
<dbReference type="Pfam" id="PF10938">
    <property type="entry name" value="YfdX"/>
    <property type="match status" value="1"/>
</dbReference>
<gene>
    <name evidence="3" type="ORF">NFI88_08430</name>
</gene>
<feature type="region of interest" description="Disordered" evidence="1">
    <location>
        <begin position="95"/>
        <end position="122"/>
    </location>
</feature>
<proteinExistence type="predicted"/>
<dbReference type="Proteomes" id="UP001524547">
    <property type="component" value="Unassembled WGS sequence"/>
</dbReference>
<protein>
    <submittedName>
        <fullName evidence="3">YfdX family protein</fullName>
    </submittedName>
</protein>
<reference evidence="3 4" key="1">
    <citation type="submission" date="2022-06" db="EMBL/GenBank/DDBJ databases">
        <title>Rhizosaccharibacter gen. nov. sp. nov. KSS12, endophytic bacteria isolated from sugarcane.</title>
        <authorList>
            <person name="Pitiwittayakul N."/>
        </authorList>
    </citation>
    <scope>NUCLEOTIDE SEQUENCE [LARGE SCALE GENOMIC DNA]</scope>
    <source>
        <strain evidence="3 4">KSS12</strain>
    </source>
</reference>
<accession>A0ABT1VWZ1</accession>
<dbReference type="Gene3D" id="6.10.250.2140">
    <property type="match status" value="1"/>
</dbReference>
<evidence type="ECO:0000256" key="1">
    <source>
        <dbReference type="SAM" id="MobiDB-lite"/>
    </source>
</evidence>